<protein>
    <submittedName>
        <fullName evidence="2">DUF397 domain-containing protein</fullName>
    </submittedName>
</protein>
<feature type="domain" description="DUF397" evidence="1">
    <location>
        <begin position="45"/>
        <end position="95"/>
    </location>
</feature>
<dbReference type="InterPro" id="IPR007278">
    <property type="entry name" value="DUF397"/>
</dbReference>
<dbReference type="EMBL" id="JAERRF010000022">
    <property type="protein sequence ID" value="MBL1100860.1"/>
    <property type="molecule type" value="Genomic_DNA"/>
</dbReference>
<evidence type="ECO:0000259" key="1">
    <source>
        <dbReference type="Pfam" id="PF04149"/>
    </source>
</evidence>
<sequence>MSNLAWFKSSYSDAGGGDCIEVAYDWRKSSYSDSSGGQCVEVAGNWHKSSHSDSTGGDCVEIATAPAAVHIRDSKNPGGPNLCISAAAWSAFLDYASG</sequence>
<proteinExistence type="predicted"/>
<dbReference type="Pfam" id="PF04149">
    <property type="entry name" value="DUF397"/>
    <property type="match status" value="3"/>
</dbReference>
<organism evidence="2 3">
    <name type="scientific">Streptomyces coffeae</name>
    <dbReference type="NCBI Taxonomy" id="621382"/>
    <lineage>
        <taxon>Bacteria</taxon>
        <taxon>Bacillati</taxon>
        <taxon>Actinomycetota</taxon>
        <taxon>Actinomycetes</taxon>
        <taxon>Kitasatosporales</taxon>
        <taxon>Streptomycetaceae</taxon>
        <taxon>Streptomyces</taxon>
    </lineage>
</organism>
<dbReference type="Proteomes" id="UP000634229">
    <property type="component" value="Unassembled WGS sequence"/>
</dbReference>
<gene>
    <name evidence="2" type="ORF">JK363_30175</name>
</gene>
<keyword evidence="3" id="KW-1185">Reference proteome</keyword>
<evidence type="ECO:0000313" key="3">
    <source>
        <dbReference type="Proteomes" id="UP000634229"/>
    </source>
</evidence>
<reference evidence="2 3" key="1">
    <citation type="submission" date="2021-01" db="EMBL/GenBank/DDBJ databases">
        <title>WGS of actinomycetes isolated from Thailand.</title>
        <authorList>
            <person name="Thawai C."/>
        </authorList>
    </citation>
    <scope>NUCLEOTIDE SEQUENCE [LARGE SCALE GENOMIC DNA]</scope>
    <source>
        <strain evidence="2 3">CA1R205</strain>
    </source>
</reference>
<comment type="caution">
    <text evidence="2">The sequence shown here is derived from an EMBL/GenBank/DDBJ whole genome shotgun (WGS) entry which is preliminary data.</text>
</comment>
<feature type="domain" description="DUF397" evidence="1">
    <location>
        <begin position="4"/>
        <end position="23"/>
    </location>
</feature>
<feature type="domain" description="DUF397" evidence="1">
    <location>
        <begin position="25"/>
        <end position="43"/>
    </location>
</feature>
<dbReference type="RefSeq" id="WP_201879752.1">
    <property type="nucleotide sequence ID" value="NZ_JAERRF010000022.1"/>
</dbReference>
<accession>A0ABS1NLM8</accession>
<evidence type="ECO:0000313" key="2">
    <source>
        <dbReference type="EMBL" id="MBL1100860.1"/>
    </source>
</evidence>
<name>A0ABS1NLM8_9ACTN</name>